<proteinExistence type="predicted"/>
<feature type="compositionally biased region" description="Low complexity" evidence="1">
    <location>
        <begin position="97"/>
        <end position="108"/>
    </location>
</feature>
<dbReference type="VEuPathDB" id="TriTrypDB:TM35_000551220"/>
<evidence type="ECO:0000313" key="3">
    <source>
        <dbReference type="EMBL" id="ORC83853.1"/>
    </source>
</evidence>
<feature type="non-terminal residue" evidence="3">
    <location>
        <position position="189"/>
    </location>
</feature>
<sequence>MMMRPVVCLLVFLLSVASICVEGDPNPAEEDDLKAGTSECPAGTPPTTGKCSSLPGPTPPSAPLTPGPANPKGDQDSGKASCPDGEGSDDNCRSESADTSCSSTPSDSTDGRTCPQTAVQKPNHDQSGGAADGPTDERGTVGSGQVSDTHTGSGPVSPSAHPTASPPSQSTTEERRDPSPTVPQTGNSG</sequence>
<reference evidence="3 4" key="1">
    <citation type="submission" date="2017-03" db="EMBL/GenBank/DDBJ databases">
        <title>An alternative strategy for trypanosome survival in the mammalian bloodstream revealed through genome and transcriptome analysis of the ubiquitous bovine parasite Trypanosoma (Megatrypanum) theileri.</title>
        <authorList>
            <person name="Kelly S."/>
            <person name="Ivens A."/>
            <person name="Mott A."/>
            <person name="O'Neill E."/>
            <person name="Emms D."/>
            <person name="Macleod O."/>
            <person name="Voorheis P."/>
            <person name="Matthews J."/>
            <person name="Matthews K."/>
            <person name="Carrington M."/>
        </authorList>
    </citation>
    <scope>NUCLEOTIDE SEQUENCE [LARGE SCALE GENOMIC DNA]</scope>
    <source>
        <strain evidence="3">Edinburgh</strain>
    </source>
</reference>
<keyword evidence="2" id="KW-0732">Signal</keyword>
<keyword evidence="4" id="KW-1185">Reference proteome</keyword>
<evidence type="ECO:0000256" key="2">
    <source>
        <dbReference type="SAM" id="SignalP"/>
    </source>
</evidence>
<feature type="chain" id="PRO_5013027017" evidence="2">
    <location>
        <begin position="24"/>
        <end position="189"/>
    </location>
</feature>
<protein>
    <submittedName>
        <fullName evidence="3">Uncharacterized protein</fullName>
    </submittedName>
</protein>
<evidence type="ECO:0000313" key="4">
    <source>
        <dbReference type="Proteomes" id="UP000192257"/>
    </source>
</evidence>
<feature type="compositionally biased region" description="Pro residues" evidence="1">
    <location>
        <begin position="56"/>
        <end position="69"/>
    </location>
</feature>
<comment type="caution">
    <text evidence="3">The sequence shown here is derived from an EMBL/GenBank/DDBJ whole genome shotgun (WGS) entry which is preliminary data.</text>
</comment>
<name>A0A1X0NH94_9TRYP</name>
<feature type="region of interest" description="Disordered" evidence="1">
    <location>
        <begin position="23"/>
        <end position="189"/>
    </location>
</feature>
<accession>A0A1X0NH94</accession>
<feature type="compositionally biased region" description="Polar residues" evidence="1">
    <location>
        <begin position="143"/>
        <end position="154"/>
    </location>
</feature>
<gene>
    <name evidence="3" type="ORF">TM35_000551220</name>
</gene>
<dbReference type="RefSeq" id="XP_028877919.1">
    <property type="nucleotide sequence ID" value="XM_029030787.1"/>
</dbReference>
<dbReference type="GeneID" id="39990567"/>
<dbReference type="AlphaFoldDB" id="A0A1X0NH94"/>
<feature type="compositionally biased region" description="Low complexity" evidence="1">
    <location>
        <begin position="155"/>
        <end position="171"/>
    </location>
</feature>
<feature type="signal peptide" evidence="2">
    <location>
        <begin position="1"/>
        <end position="23"/>
    </location>
</feature>
<organism evidence="3 4">
    <name type="scientific">Trypanosoma theileri</name>
    <dbReference type="NCBI Taxonomy" id="67003"/>
    <lineage>
        <taxon>Eukaryota</taxon>
        <taxon>Discoba</taxon>
        <taxon>Euglenozoa</taxon>
        <taxon>Kinetoplastea</taxon>
        <taxon>Metakinetoplastina</taxon>
        <taxon>Trypanosomatida</taxon>
        <taxon>Trypanosomatidae</taxon>
        <taxon>Trypanosoma</taxon>
    </lineage>
</organism>
<dbReference type="Proteomes" id="UP000192257">
    <property type="component" value="Unassembled WGS sequence"/>
</dbReference>
<evidence type="ECO:0000256" key="1">
    <source>
        <dbReference type="SAM" id="MobiDB-lite"/>
    </source>
</evidence>
<dbReference type="EMBL" id="NBCO01000055">
    <property type="protein sequence ID" value="ORC83853.1"/>
    <property type="molecule type" value="Genomic_DNA"/>
</dbReference>